<dbReference type="InterPro" id="IPR024046">
    <property type="entry name" value="Flagellar_assmbl_FliW_dom_sf"/>
</dbReference>
<comment type="caution">
    <text evidence="5">The sequence shown here is derived from an EMBL/GenBank/DDBJ whole genome shotgun (WGS) entry which is preliminary data.</text>
</comment>
<gene>
    <name evidence="4" type="primary">fliW</name>
    <name evidence="5" type="ORF">E4U82_07400</name>
</gene>
<reference evidence="5 6" key="1">
    <citation type="submission" date="2019-03" db="EMBL/GenBank/DDBJ databases">
        <title>Genome sequence of Lentibacillus salicampi ATCC BAA-719.</title>
        <authorList>
            <person name="Maclea K.S."/>
            <person name="Simoes Junior M."/>
        </authorList>
    </citation>
    <scope>NUCLEOTIDE SEQUENCE [LARGE SCALE GENOMIC DNA]</scope>
    <source>
        <strain evidence="5 6">ATCC BAA-719</strain>
    </source>
</reference>
<organism evidence="5 6">
    <name type="scientific">Lentibacillus salicampi</name>
    <dbReference type="NCBI Taxonomy" id="175306"/>
    <lineage>
        <taxon>Bacteria</taxon>
        <taxon>Bacillati</taxon>
        <taxon>Bacillota</taxon>
        <taxon>Bacilli</taxon>
        <taxon>Bacillales</taxon>
        <taxon>Bacillaceae</taxon>
        <taxon>Lentibacillus</taxon>
    </lineage>
</organism>
<evidence type="ECO:0000313" key="5">
    <source>
        <dbReference type="EMBL" id="TFJ93305.1"/>
    </source>
</evidence>
<keyword evidence="6" id="KW-1185">Reference proteome</keyword>
<dbReference type="Pfam" id="PF02623">
    <property type="entry name" value="FliW"/>
    <property type="match status" value="1"/>
</dbReference>
<dbReference type="EMBL" id="SRHY01000007">
    <property type="protein sequence ID" value="TFJ93305.1"/>
    <property type="molecule type" value="Genomic_DNA"/>
</dbReference>
<comment type="subunit">
    <text evidence="4">Interacts with translational regulator CsrA and flagellin(s).</text>
</comment>
<proteinExistence type="inferred from homology"/>
<evidence type="ECO:0000256" key="1">
    <source>
        <dbReference type="ARBA" id="ARBA00022490"/>
    </source>
</evidence>
<evidence type="ECO:0000256" key="4">
    <source>
        <dbReference type="HAMAP-Rule" id="MF_01185"/>
    </source>
</evidence>
<evidence type="ECO:0000313" key="6">
    <source>
        <dbReference type="Proteomes" id="UP000298484"/>
    </source>
</evidence>
<keyword evidence="5" id="KW-0282">Flagellum</keyword>
<dbReference type="AlphaFoldDB" id="A0A4Y9ACZ4"/>
<dbReference type="Gene3D" id="2.30.290.10">
    <property type="entry name" value="BH3618-like"/>
    <property type="match status" value="1"/>
</dbReference>
<keyword evidence="5" id="KW-0969">Cilium</keyword>
<comment type="subcellular location">
    <subcellularLocation>
        <location evidence="4">Cytoplasm</location>
    </subcellularLocation>
</comment>
<dbReference type="SUPFAM" id="SSF141457">
    <property type="entry name" value="BH3618-like"/>
    <property type="match status" value="1"/>
</dbReference>
<comment type="similarity">
    <text evidence="4">Belongs to the FliW family.</text>
</comment>
<dbReference type="GO" id="GO:0006417">
    <property type="term" value="P:regulation of translation"/>
    <property type="evidence" value="ECO:0007669"/>
    <property type="project" value="UniProtKB-KW"/>
</dbReference>
<accession>A0A4Y9ACZ4</accession>
<dbReference type="NCBIfam" id="NF009793">
    <property type="entry name" value="PRK13285.1-1"/>
    <property type="match status" value="1"/>
</dbReference>
<keyword evidence="1 4" id="KW-0963">Cytoplasm</keyword>
<dbReference type="PANTHER" id="PTHR39190">
    <property type="entry name" value="FLAGELLAR ASSEMBLY FACTOR FLIW"/>
    <property type="match status" value="1"/>
</dbReference>
<dbReference type="HAMAP" id="MF_01185">
    <property type="entry name" value="FliW"/>
    <property type="match status" value="1"/>
</dbReference>
<dbReference type="PANTHER" id="PTHR39190:SF1">
    <property type="entry name" value="FLAGELLAR ASSEMBLY FACTOR FLIW"/>
    <property type="match status" value="1"/>
</dbReference>
<comment type="function">
    <text evidence="4">Acts as an anti-CsrA protein, binds CsrA and prevents it from repressing translation of its target genes, one of which is flagellin. Binds to flagellin and participates in the assembly of the flagellum.</text>
</comment>
<dbReference type="RefSeq" id="WP_135109569.1">
    <property type="nucleotide sequence ID" value="NZ_SRHY01000007.1"/>
</dbReference>
<evidence type="ECO:0000256" key="2">
    <source>
        <dbReference type="ARBA" id="ARBA00022795"/>
    </source>
</evidence>
<evidence type="ECO:0000256" key="3">
    <source>
        <dbReference type="ARBA" id="ARBA00022845"/>
    </source>
</evidence>
<name>A0A4Y9ACZ4_9BACI</name>
<keyword evidence="4" id="KW-0143">Chaperone</keyword>
<sequence>MHIQTKYFGEMSVDTTKTIQFPSGLPGFVDENEFVLFNLSETSVYQILQSTRNKGVAFIVVNPYVFYQDYVIDLDDHLMDSLQIKDDQDVAVLSIVTVKDPFDTSTMNLKAPVIINSQTNRGKQYILNSDAYPSKAAITPQDSSLVKGE</sequence>
<protein>
    <recommendedName>
        <fullName evidence="4">Flagellar assembly factor FliW</fullName>
    </recommendedName>
</protein>
<keyword evidence="3 4" id="KW-0810">Translation regulation</keyword>
<dbReference type="Proteomes" id="UP000298484">
    <property type="component" value="Unassembled WGS sequence"/>
</dbReference>
<dbReference type="InterPro" id="IPR003775">
    <property type="entry name" value="Flagellar_assembly_factor_FliW"/>
</dbReference>
<dbReference type="GO" id="GO:0044780">
    <property type="term" value="P:bacterial-type flagellum assembly"/>
    <property type="evidence" value="ECO:0007669"/>
    <property type="project" value="UniProtKB-UniRule"/>
</dbReference>
<dbReference type="OrthoDB" id="9801235at2"/>
<keyword evidence="5" id="KW-0966">Cell projection</keyword>
<dbReference type="GO" id="GO:0005737">
    <property type="term" value="C:cytoplasm"/>
    <property type="evidence" value="ECO:0007669"/>
    <property type="project" value="UniProtKB-SubCell"/>
</dbReference>
<keyword evidence="2 4" id="KW-1005">Bacterial flagellum biogenesis</keyword>